<dbReference type="InterPro" id="IPR013106">
    <property type="entry name" value="Ig_V-set"/>
</dbReference>
<dbReference type="PANTHER" id="PTHR21261:SF15">
    <property type="entry name" value="BEATEN PATH IIIA, ISOFORM D-RELATED"/>
    <property type="match status" value="1"/>
</dbReference>
<dbReference type="PANTHER" id="PTHR21261">
    <property type="entry name" value="BEAT PROTEIN"/>
    <property type="match status" value="1"/>
</dbReference>
<organism evidence="3 4">
    <name type="scientific">Diabrotica virgifera virgifera</name>
    <name type="common">western corn rootworm</name>
    <dbReference type="NCBI Taxonomy" id="50390"/>
    <lineage>
        <taxon>Eukaryota</taxon>
        <taxon>Metazoa</taxon>
        <taxon>Ecdysozoa</taxon>
        <taxon>Arthropoda</taxon>
        <taxon>Hexapoda</taxon>
        <taxon>Insecta</taxon>
        <taxon>Pterygota</taxon>
        <taxon>Neoptera</taxon>
        <taxon>Endopterygota</taxon>
        <taxon>Coleoptera</taxon>
        <taxon>Polyphaga</taxon>
        <taxon>Cucujiformia</taxon>
        <taxon>Chrysomeloidea</taxon>
        <taxon>Chrysomelidae</taxon>
        <taxon>Galerucinae</taxon>
        <taxon>Diabroticina</taxon>
        <taxon>Diabroticites</taxon>
        <taxon>Diabrotica</taxon>
    </lineage>
</organism>
<evidence type="ECO:0000313" key="4">
    <source>
        <dbReference type="Proteomes" id="UP001652700"/>
    </source>
</evidence>
<evidence type="ECO:0000259" key="2">
    <source>
        <dbReference type="PROSITE" id="PS50835"/>
    </source>
</evidence>
<dbReference type="GeneID" id="114332905"/>
<dbReference type="Pfam" id="PF07686">
    <property type="entry name" value="V-set"/>
    <property type="match status" value="1"/>
</dbReference>
<keyword evidence="4" id="KW-1185">Reference proteome</keyword>
<dbReference type="InterPro" id="IPR013783">
    <property type="entry name" value="Ig-like_fold"/>
</dbReference>
<evidence type="ECO:0000313" key="3">
    <source>
        <dbReference type="EnsemblMetazoa" id="XP_050507946.1"/>
    </source>
</evidence>
<dbReference type="CDD" id="cd00096">
    <property type="entry name" value="Ig"/>
    <property type="match status" value="1"/>
</dbReference>
<dbReference type="Gene3D" id="4.10.60.10">
    <property type="entry name" value="Zinc finger, CCHC-type"/>
    <property type="match status" value="1"/>
</dbReference>
<dbReference type="SUPFAM" id="SSF48726">
    <property type="entry name" value="Immunoglobulin"/>
    <property type="match status" value="1"/>
</dbReference>
<protein>
    <recommendedName>
        <fullName evidence="2">Ig-like domain-containing protein</fullName>
    </recommendedName>
</protein>
<dbReference type="Pfam" id="PF03732">
    <property type="entry name" value="Retrotrans_gag"/>
    <property type="match status" value="1"/>
</dbReference>
<reference evidence="3" key="1">
    <citation type="submission" date="2025-05" db="UniProtKB">
        <authorList>
            <consortium name="EnsemblMetazoa"/>
        </authorList>
    </citation>
    <scope>IDENTIFICATION</scope>
</reference>
<dbReference type="SUPFAM" id="SSF57756">
    <property type="entry name" value="Retrovirus zinc finger-like domains"/>
    <property type="match status" value="1"/>
</dbReference>
<dbReference type="InterPro" id="IPR036875">
    <property type="entry name" value="Znf_CCHC_sf"/>
</dbReference>
<accession>A0ABM5KCN0</accession>
<dbReference type="Gene3D" id="2.60.40.10">
    <property type="entry name" value="Immunoglobulins"/>
    <property type="match status" value="1"/>
</dbReference>
<name>A0ABM5KCN0_DIAVI</name>
<dbReference type="InterPro" id="IPR005162">
    <property type="entry name" value="Retrotrans_gag_dom"/>
</dbReference>
<dbReference type="EnsemblMetazoa" id="XM_050651989.1">
    <property type="protein sequence ID" value="XP_050507946.1"/>
    <property type="gene ID" value="LOC114332905"/>
</dbReference>
<dbReference type="PROSITE" id="PS50835">
    <property type="entry name" value="IG_LIKE"/>
    <property type="match status" value="1"/>
</dbReference>
<proteinExistence type="predicted"/>
<dbReference type="InterPro" id="IPR036179">
    <property type="entry name" value="Ig-like_dom_sf"/>
</dbReference>
<feature type="domain" description="Ig-like" evidence="2">
    <location>
        <begin position="437"/>
        <end position="524"/>
    </location>
</feature>
<sequence>MDKSIVAYLKKEEVEYELKIRGTKSRRQCSDKKSMLKKLIQKGSPIDLENNPLNFAEEKTEIERTIADITQIVEQFEGNVNDSTYRRAKALSTHVSLRIGRMPIDITIEDQVEFKDEISATCLLLESQLDEKIIPNDNNEVRSVDTTSASVSSFAPPIVQVTTPINLSDWNIKFSGDPKSVFTFLEKVQDIAESRKVDDDVLFRSAIELFSGSAVTWFRSVRDSLSSWSQLINLIKATFLPHDYEEELWQQIKNRKQKRSESFIFYQAQILTLAKRLPFRPLEQTLVKYMRQNILPEYVPMIALQDTNTLGELALIIKKLENNVPSISTRKDNPHISVVSEKNVTPKRKSPQNKPNIPPPQVNQSRVLTCWNCHEEGHRHSLCNKDRRVFCFRCGLENVIAPKCPICKKKLIAGTFRVGVVSLHLVDLRIPSHAIRNQSAKLECHFELDGETLYSVKWYKDGNEFYRYVPRDMPPTQTFPLPGVSVDMHNSTESVVVLSSVQLSSTGLYRCEVSGEAPFFETVTDHQKMTVVDYLIICEEINPKKHNSHILFTNKELDENATSAFMKQLSFIAVRE</sequence>
<feature type="region of interest" description="Disordered" evidence="1">
    <location>
        <begin position="328"/>
        <end position="362"/>
    </location>
</feature>
<evidence type="ECO:0000256" key="1">
    <source>
        <dbReference type="SAM" id="MobiDB-lite"/>
    </source>
</evidence>
<dbReference type="RefSeq" id="XP_050507946.1">
    <property type="nucleotide sequence ID" value="XM_050651989.1"/>
</dbReference>
<dbReference type="Proteomes" id="UP001652700">
    <property type="component" value="Unplaced"/>
</dbReference>
<dbReference type="InterPro" id="IPR007110">
    <property type="entry name" value="Ig-like_dom"/>
</dbReference>